<dbReference type="RefSeq" id="WP_189164681.1">
    <property type="nucleotide sequence ID" value="NZ_BMNT01000022.1"/>
</dbReference>
<evidence type="ECO:0000313" key="4">
    <source>
        <dbReference type="Proteomes" id="UP000645217"/>
    </source>
</evidence>
<evidence type="ECO:0000313" key="3">
    <source>
        <dbReference type="EMBL" id="GGK94818.1"/>
    </source>
</evidence>
<feature type="transmembrane region" description="Helical" evidence="1">
    <location>
        <begin position="105"/>
        <end position="127"/>
    </location>
</feature>
<gene>
    <name evidence="3" type="ORF">GCM10007964_41430</name>
</gene>
<feature type="transmembrane region" description="Helical" evidence="1">
    <location>
        <begin position="77"/>
        <end position="99"/>
    </location>
</feature>
<dbReference type="Proteomes" id="UP000645217">
    <property type="component" value="Unassembled WGS sequence"/>
</dbReference>
<feature type="transmembrane region" description="Helical" evidence="1">
    <location>
        <begin position="37"/>
        <end position="56"/>
    </location>
</feature>
<feature type="transmembrane region" description="Helical" evidence="1">
    <location>
        <begin position="12"/>
        <end position="31"/>
    </location>
</feature>
<evidence type="ECO:0000259" key="2">
    <source>
        <dbReference type="Pfam" id="PF14340"/>
    </source>
</evidence>
<keyword evidence="1" id="KW-0812">Transmembrane</keyword>
<protein>
    <submittedName>
        <fullName evidence="3">Membrane protein</fullName>
    </submittedName>
</protein>
<dbReference type="InterPro" id="IPR025508">
    <property type="entry name" value="DUF4395"/>
</dbReference>
<feature type="domain" description="DUF4395" evidence="2">
    <location>
        <begin position="3"/>
        <end position="129"/>
    </location>
</feature>
<keyword evidence="1" id="KW-0472">Membrane</keyword>
<dbReference type="EMBL" id="BMNT01000022">
    <property type="protein sequence ID" value="GGK94818.1"/>
    <property type="molecule type" value="Genomic_DNA"/>
</dbReference>
<dbReference type="AlphaFoldDB" id="A0A917VM48"/>
<keyword evidence="1" id="KW-1133">Transmembrane helix</keyword>
<evidence type="ECO:0000256" key="1">
    <source>
        <dbReference type="SAM" id="Phobius"/>
    </source>
</evidence>
<keyword evidence="4" id="KW-1185">Reference proteome</keyword>
<proteinExistence type="predicted"/>
<comment type="caution">
    <text evidence="3">The sequence shown here is derived from an EMBL/GenBank/DDBJ whole genome shotgun (WGS) entry which is preliminary data.</text>
</comment>
<organism evidence="3 4">
    <name type="scientific">Sphaerisporangium melleum</name>
    <dbReference type="NCBI Taxonomy" id="321316"/>
    <lineage>
        <taxon>Bacteria</taxon>
        <taxon>Bacillati</taxon>
        <taxon>Actinomycetota</taxon>
        <taxon>Actinomycetes</taxon>
        <taxon>Streptosporangiales</taxon>
        <taxon>Streptosporangiaceae</taxon>
        <taxon>Sphaerisporangium</taxon>
    </lineage>
</organism>
<name>A0A917VM48_9ACTN</name>
<sequence>MQVDPRSTRFAAAVTTVVLAVVLITGSAWSLLAQTVVFALGVAGVSPYGLIFRRLVRPRLGPPAEFEDPAPPRFAQGVGLVFAFAGLAGFAAQSSALALGATAVALLAAFLNAAFGFCLGCEMYLIIRRLLPAATR</sequence>
<accession>A0A917VM48</accession>
<reference evidence="3" key="2">
    <citation type="submission" date="2020-09" db="EMBL/GenBank/DDBJ databases">
        <authorList>
            <person name="Sun Q."/>
            <person name="Ohkuma M."/>
        </authorList>
    </citation>
    <scope>NUCLEOTIDE SEQUENCE</scope>
    <source>
        <strain evidence="3">JCM 13064</strain>
    </source>
</reference>
<reference evidence="3" key="1">
    <citation type="journal article" date="2014" name="Int. J. Syst. Evol. Microbiol.">
        <title>Complete genome sequence of Corynebacterium casei LMG S-19264T (=DSM 44701T), isolated from a smear-ripened cheese.</title>
        <authorList>
            <consortium name="US DOE Joint Genome Institute (JGI-PGF)"/>
            <person name="Walter F."/>
            <person name="Albersmeier A."/>
            <person name="Kalinowski J."/>
            <person name="Ruckert C."/>
        </authorList>
    </citation>
    <scope>NUCLEOTIDE SEQUENCE</scope>
    <source>
        <strain evidence="3">JCM 13064</strain>
    </source>
</reference>
<dbReference type="Pfam" id="PF14340">
    <property type="entry name" value="DUF4395"/>
    <property type="match status" value="1"/>
</dbReference>